<keyword evidence="1" id="KW-0175">Coiled coil</keyword>
<dbReference type="FunFam" id="1.10.10.60:FF:000032">
    <property type="entry name" value="Zinc finger and SCAN domain-containing 20"/>
    <property type="match status" value="1"/>
</dbReference>
<reference evidence="4" key="1">
    <citation type="submission" date="2021-01" db="EMBL/GenBank/DDBJ databases">
        <authorList>
            <person name="Zahm M."/>
            <person name="Roques C."/>
            <person name="Cabau C."/>
            <person name="Klopp C."/>
            <person name="Donnadieu C."/>
            <person name="Jouanno E."/>
            <person name="Lampietro C."/>
            <person name="Louis A."/>
            <person name="Herpin A."/>
            <person name="Echchiki A."/>
            <person name="Berthelot C."/>
            <person name="Parey E."/>
            <person name="Roest-Crollius H."/>
            <person name="Braasch I."/>
            <person name="Postlethwait J."/>
            <person name="Bobe J."/>
            <person name="Montfort J."/>
            <person name="Bouchez O."/>
            <person name="Begum T."/>
            <person name="Mejri S."/>
            <person name="Adams A."/>
            <person name="Chen W.-J."/>
            <person name="Guiguen Y."/>
        </authorList>
    </citation>
    <scope>NUCLEOTIDE SEQUENCE</scope>
    <source>
        <strain evidence="4">YG-15Mar2019-1</strain>
        <tissue evidence="4">Brain</tissue>
    </source>
</reference>
<name>A0A9D3PP35_MEGAT</name>
<evidence type="ECO:0000259" key="3">
    <source>
        <dbReference type="Pfam" id="PF13837"/>
    </source>
</evidence>
<comment type="caution">
    <text evidence="4">The sequence shown here is derived from an EMBL/GenBank/DDBJ whole genome shotgun (WGS) entry which is preliminary data.</text>
</comment>
<gene>
    <name evidence="4" type="ORF">MATL_G00194590</name>
</gene>
<dbReference type="InterPro" id="IPR044822">
    <property type="entry name" value="Myb_DNA-bind_4"/>
</dbReference>
<feature type="compositionally biased region" description="Polar residues" evidence="2">
    <location>
        <begin position="396"/>
        <end position="405"/>
    </location>
</feature>
<feature type="domain" description="Myb/SANT-like DNA-binding" evidence="3">
    <location>
        <begin position="12"/>
        <end position="91"/>
    </location>
</feature>
<dbReference type="AlphaFoldDB" id="A0A9D3PP35"/>
<dbReference type="Proteomes" id="UP001046870">
    <property type="component" value="Chromosome 17"/>
</dbReference>
<evidence type="ECO:0000313" key="4">
    <source>
        <dbReference type="EMBL" id="KAG7461764.1"/>
    </source>
</evidence>
<organism evidence="4 5">
    <name type="scientific">Megalops atlanticus</name>
    <name type="common">Tarpon</name>
    <name type="synonym">Clupea gigantea</name>
    <dbReference type="NCBI Taxonomy" id="7932"/>
    <lineage>
        <taxon>Eukaryota</taxon>
        <taxon>Metazoa</taxon>
        <taxon>Chordata</taxon>
        <taxon>Craniata</taxon>
        <taxon>Vertebrata</taxon>
        <taxon>Euteleostomi</taxon>
        <taxon>Actinopterygii</taxon>
        <taxon>Neopterygii</taxon>
        <taxon>Teleostei</taxon>
        <taxon>Elopiformes</taxon>
        <taxon>Megalopidae</taxon>
        <taxon>Megalops</taxon>
    </lineage>
</organism>
<feature type="region of interest" description="Disordered" evidence="2">
    <location>
        <begin position="363"/>
        <end position="405"/>
    </location>
</feature>
<evidence type="ECO:0000256" key="1">
    <source>
        <dbReference type="SAM" id="Coils"/>
    </source>
</evidence>
<feature type="coiled-coil region" evidence="1">
    <location>
        <begin position="61"/>
        <end position="88"/>
    </location>
</feature>
<dbReference type="EMBL" id="JAFDVH010000017">
    <property type="protein sequence ID" value="KAG7461764.1"/>
    <property type="molecule type" value="Genomic_DNA"/>
</dbReference>
<feature type="region of interest" description="Disordered" evidence="2">
    <location>
        <begin position="201"/>
        <end position="228"/>
    </location>
</feature>
<protein>
    <recommendedName>
        <fullName evidence="3">Myb/SANT-like DNA-binding domain-containing protein</fullName>
    </recommendedName>
</protein>
<evidence type="ECO:0000256" key="2">
    <source>
        <dbReference type="SAM" id="MobiDB-lite"/>
    </source>
</evidence>
<proteinExistence type="predicted"/>
<dbReference type="PANTHER" id="PTHR22666">
    <property type="entry name" value="MYB_SANT-LIKE DNA-BINDING DOMAIN-CONTAINING PROTEIN 1"/>
    <property type="match status" value="1"/>
</dbReference>
<dbReference type="OrthoDB" id="691673at2759"/>
<dbReference type="Pfam" id="PF13837">
    <property type="entry name" value="Myb_DNA-bind_4"/>
    <property type="match status" value="1"/>
</dbReference>
<dbReference type="InterPro" id="IPR026095">
    <property type="entry name" value="Myb/SANT-like_DNA-bd_dom_prot"/>
</dbReference>
<sequence>MAAYADFTREKTHWSAYEVQVLLTLWADSSIQQELESTVRNERVYSRITTELAAVGIHRSIKQCREKIKKLKQQYKKLKDHNKKSDAEWYVTMDSVLGHRQGSNFACDVTCYGSDTAMENKDALASTTEFGPDSALLGSVPSVENGYKRTVQQAVRRWNSQRRRILFKAKQAALRRRALHGRNGPAASHTTRWERQARRELHTRQESDVDVGALQHQSPATETHEEDMRERHCIIKTETEECVVSPQKTDVALITSAPIPMLYEEGQAHSTTQDSAAVTMQHGFLTTQREQCRLMTENNSIQRTLVRAVSRSNRCMSDLAKSIRAQTAVAASVQDRIVQLLERQEWTNQLLAMKVMGVSSTLSEIPQETRGEAARPSTVPQPVCSGRASGKEATELSPTSAASDQ</sequence>
<dbReference type="Gene3D" id="1.10.10.60">
    <property type="entry name" value="Homeodomain-like"/>
    <property type="match status" value="1"/>
</dbReference>
<dbReference type="PANTHER" id="PTHR22666:SF3">
    <property type="entry name" value="MYB_SANT-LIKE DNA-BINDING DOMAIN-CONTAINING PROTEIN 1"/>
    <property type="match status" value="1"/>
</dbReference>
<dbReference type="GO" id="GO:0045893">
    <property type="term" value="P:positive regulation of DNA-templated transcription"/>
    <property type="evidence" value="ECO:0007669"/>
    <property type="project" value="TreeGrafter"/>
</dbReference>
<keyword evidence="5" id="KW-1185">Reference proteome</keyword>
<evidence type="ECO:0000313" key="5">
    <source>
        <dbReference type="Proteomes" id="UP001046870"/>
    </source>
</evidence>
<dbReference type="GO" id="GO:0016604">
    <property type="term" value="C:nuclear body"/>
    <property type="evidence" value="ECO:0007669"/>
    <property type="project" value="TreeGrafter"/>
</dbReference>
<accession>A0A9D3PP35</accession>